<dbReference type="GO" id="GO:0008033">
    <property type="term" value="P:tRNA processing"/>
    <property type="evidence" value="ECO:0007669"/>
    <property type="project" value="UniProtKB-KW"/>
</dbReference>
<proteinExistence type="predicted"/>
<dbReference type="eggNOG" id="COG0594">
    <property type="taxonomic scope" value="Bacteria"/>
</dbReference>
<sequence>MFVVSKKNVRHAVKRNRIKRLMREAYRLEKVQLVDAVSQQEMVPIAVAIAYTGKASQIPPLALFRRELRELFTALSASNVVGEVS</sequence>
<dbReference type="PROSITE" id="PS00648">
    <property type="entry name" value="RIBONUCLEASE_P"/>
    <property type="match status" value="1"/>
</dbReference>
<keyword evidence="2" id="KW-0819">tRNA processing</keyword>
<gene>
    <name evidence="7" type="ordered locus">Cag_2032</name>
</gene>
<dbReference type="KEGG" id="cch:Cag_2032"/>
<dbReference type="InterPro" id="IPR020539">
    <property type="entry name" value="RNase_P_CS"/>
</dbReference>
<dbReference type="SUPFAM" id="SSF54211">
    <property type="entry name" value="Ribosomal protein S5 domain 2-like"/>
    <property type="match status" value="1"/>
</dbReference>
<keyword evidence="5" id="KW-0378">Hydrolase</keyword>
<dbReference type="NCBIfam" id="NF002515">
    <property type="entry name" value="PRK01903.3-2"/>
    <property type="match status" value="1"/>
</dbReference>
<dbReference type="GO" id="GO:0000049">
    <property type="term" value="F:tRNA binding"/>
    <property type="evidence" value="ECO:0007669"/>
    <property type="project" value="InterPro"/>
</dbReference>
<comment type="function">
    <text evidence="1">RNaseP catalyzes the removal of the 5'-leader sequence from pre-tRNA to produce the mature 5'-terminus. It can also cleave other RNA substrates such as 4.5S RNA. The protein component plays an auxiliary but essential role in vivo by binding to the 5'-leader sequence and broadening the substrate specificity of the ribozyme.</text>
</comment>
<accession>Q3ANZ5</accession>
<dbReference type="InterPro" id="IPR014721">
    <property type="entry name" value="Ribsml_uS5_D2-typ_fold_subgr"/>
</dbReference>
<protein>
    <submittedName>
        <fullName evidence="7">Ribonuclease P protein component, putative</fullName>
    </submittedName>
</protein>
<dbReference type="AlphaFoldDB" id="Q3ANZ5"/>
<dbReference type="InterPro" id="IPR000100">
    <property type="entry name" value="RNase_P"/>
</dbReference>
<dbReference type="Pfam" id="PF00825">
    <property type="entry name" value="Ribonuclease_P"/>
    <property type="match status" value="1"/>
</dbReference>
<reference evidence="7" key="1">
    <citation type="submission" date="2005-08" db="EMBL/GenBank/DDBJ databases">
        <title>Complete sequence of Chlorobium chlorochromatii CaD3.</title>
        <authorList>
            <person name="Copeland A."/>
            <person name="Lucas S."/>
            <person name="Lapidus A."/>
            <person name="Barry K."/>
            <person name="Detter J.C."/>
            <person name="Glavina T."/>
            <person name="Hammon N."/>
            <person name="Israni S."/>
            <person name="Pitluck S."/>
            <person name="Bryant D."/>
            <person name="Schmutz J."/>
            <person name="Larimer F."/>
            <person name="Land M."/>
            <person name="Kyrpides N."/>
            <person name="Ivanova N."/>
            <person name="Richardson P."/>
        </authorList>
    </citation>
    <scope>NUCLEOTIDE SEQUENCE [LARGE SCALE GENOMIC DNA]</scope>
    <source>
        <strain evidence="7">CaD3</strain>
    </source>
</reference>
<evidence type="ECO:0000256" key="4">
    <source>
        <dbReference type="ARBA" id="ARBA00022759"/>
    </source>
</evidence>
<evidence type="ECO:0000256" key="3">
    <source>
        <dbReference type="ARBA" id="ARBA00022722"/>
    </source>
</evidence>
<dbReference type="STRING" id="340177.Cag_2032"/>
<dbReference type="Gene3D" id="3.30.230.10">
    <property type="match status" value="1"/>
</dbReference>
<name>Q3ANZ5_CHLCH</name>
<keyword evidence="4" id="KW-0255">Endonuclease</keyword>
<dbReference type="EMBL" id="CP000108">
    <property type="protein sequence ID" value="ABB29280.1"/>
    <property type="molecule type" value="Genomic_DNA"/>
</dbReference>
<dbReference type="HOGENOM" id="CLU_2506706_0_0_10"/>
<dbReference type="InterPro" id="IPR020568">
    <property type="entry name" value="Ribosomal_Su5_D2-typ_SF"/>
</dbReference>
<evidence type="ECO:0000256" key="1">
    <source>
        <dbReference type="ARBA" id="ARBA00002663"/>
    </source>
</evidence>
<keyword evidence="6" id="KW-0694">RNA-binding</keyword>
<evidence type="ECO:0000256" key="5">
    <source>
        <dbReference type="ARBA" id="ARBA00022801"/>
    </source>
</evidence>
<evidence type="ECO:0000256" key="6">
    <source>
        <dbReference type="ARBA" id="ARBA00022884"/>
    </source>
</evidence>
<dbReference type="GO" id="GO:0004526">
    <property type="term" value="F:ribonuclease P activity"/>
    <property type="evidence" value="ECO:0007669"/>
    <property type="project" value="InterPro"/>
</dbReference>
<evidence type="ECO:0000256" key="2">
    <source>
        <dbReference type="ARBA" id="ARBA00022694"/>
    </source>
</evidence>
<evidence type="ECO:0000313" key="7">
    <source>
        <dbReference type="EMBL" id="ABB29280.1"/>
    </source>
</evidence>
<keyword evidence="3" id="KW-0540">Nuclease</keyword>
<organism evidence="7">
    <name type="scientific">Chlorobium chlorochromatii (strain CaD3)</name>
    <dbReference type="NCBI Taxonomy" id="340177"/>
    <lineage>
        <taxon>Bacteria</taxon>
        <taxon>Pseudomonadati</taxon>
        <taxon>Chlorobiota</taxon>
        <taxon>Chlorobiia</taxon>
        <taxon>Chlorobiales</taxon>
        <taxon>Chlorobiaceae</taxon>
        <taxon>Chlorobium/Pelodictyon group</taxon>
        <taxon>Chlorobium</taxon>
    </lineage>
</organism>